<organism evidence="2 3">
    <name type="scientific">Liquidambar formosana</name>
    <name type="common">Formosan gum</name>
    <dbReference type="NCBI Taxonomy" id="63359"/>
    <lineage>
        <taxon>Eukaryota</taxon>
        <taxon>Viridiplantae</taxon>
        <taxon>Streptophyta</taxon>
        <taxon>Embryophyta</taxon>
        <taxon>Tracheophyta</taxon>
        <taxon>Spermatophyta</taxon>
        <taxon>Magnoliopsida</taxon>
        <taxon>eudicotyledons</taxon>
        <taxon>Gunneridae</taxon>
        <taxon>Pentapetalae</taxon>
        <taxon>Saxifragales</taxon>
        <taxon>Altingiaceae</taxon>
        <taxon>Liquidambar</taxon>
    </lineage>
</organism>
<gene>
    <name evidence="2" type="ORF">L1049_016532</name>
</gene>
<accession>A0AAP0X7K9</accession>
<dbReference type="Proteomes" id="UP001415857">
    <property type="component" value="Unassembled WGS sequence"/>
</dbReference>
<keyword evidence="3" id="KW-1185">Reference proteome</keyword>
<proteinExistence type="predicted"/>
<comment type="caution">
    <text evidence="2">The sequence shown here is derived from an EMBL/GenBank/DDBJ whole genome shotgun (WGS) entry which is preliminary data.</text>
</comment>
<dbReference type="EMBL" id="JBBPBK010000003">
    <property type="protein sequence ID" value="KAK9288085.1"/>
    <property type="molecule type" value="Genomic_DNA"/>
</dbReference>
<reference evidence="2 3" key="1">
    <citation type="journal article" date="2024" name="Plant J.">
        <title>Genome sequences and population genomics reveal climatic adaptation and genomic divergence between two closely related sweetgum species.</title>
        <authorList>
            <person name="Xu W.Q."/>
            <person name="Ren C.Q."/>
            <person name="Zhang X.Y."/>
            <person name="Comes H.P."/>
            <person name="Liu X.H."/>
            <person name="Li Y.G."/>
            <person name="Kettle C.J."/>
            <person name="Jalonen R."/>
            <person name="Gaisberger H."/>
            <person name="Ma Y.Z."/>
            <person name="Qiu Y.X."/>
        </authorList>
    </citation>
    <scope>NUCLEOTIDE SEQUENCE [LARGE SCALE GENOMIC DNA]</scope>
    <source>
        <strain evidence="2">Hangzhou</strain>
    </source>
</reference>
<name>A0AAP0X7K9_LIQFO</name>
<dbReference type="AlphaFoldDB" id="A0AAP0X7K9"/>
<evidence type="ECO:0000256" key="1">
    <source>
        <dbReference type="SAM" id="MobiDB-lite"/>
    </source>
</evidence>
<feature type="compositionally biased region" description="Basic and acidic residues" evidence="1">
    <location>
        <begin position="19"/>
        <end position="28"/>
    </location>
</feature>
<evidence type="ECO:0000313" key="3">
    <source>
        <dbReference type="Proteomes" id="UP001415857"/>
    </source>
</evidence>
<protein>
    <submittedName>
        <fullName evidence="2">Uncharacterized protein</fullName>
    </submittedName>
</protein>
<sequence length="61" mass="6661">MMVTYPGRLSKASGQYRLRVTEDRKRSGASDMKPSSLRLSVQLAGVSPELGREEEFSGGTV</sequence>
<evidence type="ECO:0000313" key="2">
    <source>
        <dbReference type="EMBL" id="KAK9288085.1"/>
    </source>
</evidence>
<feature type="region of interest" description="Disordered" evidence="1">
    <location>
        <begin position="19"/>
        <end position="40"/>
    </location>
</feature>